<dbReference type="EMBL" id="FN430008">
    <property type="protein sequence ID" value="CAZ80036.1"/>
    <property type="molecule type" value="Genomic_DNA"/>
</dbReference>
<name>D5G693_TUBMM</name>
<gene>
    <name evidence="1" type="ORF">GSTUM_00001662001</name>
</gene>
<accession>D5G693</accession>
<proteinExistence type="predicted"/>
<dbReference type="HOGENOM" id="CLU_3377392_0_0_1"/>
<evidence type="ECO:0000313" key="2">
    <source>
        <dbReference type="Proteomes" id="UP000006911"/>
    </source>
</evidence>
<dbReference type="AlphaFoldDB" id="D5G693"/>
<dbReference type="GeneID" id="9187172"/>
<sequence length="34" mass="3946">MFRRRWVKSSLSLSLSLLFTVIALLRGGAQYIYV</sequence>
<dbReference type="KEGG" id="tml:GSTUM_00001662001"/>
<protein>
    <submittedName>
        <fullName evidence="1">(Perigord truffle) hypothetical protein</fullName>
    </submittedName>
</protein>
<keyword evidence="2" id="KW-1185">Reference proteome</keyword>
<dbReference type="RefSeq" id="XP_002835879.1">
    <property type="nucleotide sequence ID" value="XM_002835833.1"/>
</dbReference>
<dbReference type="InParanoid" id="D5G693"/>
<reference evidence="1 2" key="1">
    <citation type="journal article" date="2010" name="Nature">
        <title>Perigord black truffle genome uncovers evolutionary origins and mechanisms of symbiosis.</title>
        <authorList>
            <person name="Martin F."/>
            <person name="Kohler A."/>
            <person name="Murat C."/>
            <person name="Balestrini R."/>
            <person name="Coutinho P.M."/>
            <person name="Jaillon O."/>
            <person name="Montanini B."/>
            <person name="Morin E."/>
            <person name="Noel B."/>
            <person name="Percudani R."/>
            <person name="Porcel B."/>
            <person name="Rubini A."/>
            <person name="Amicucci A."/>
            <person name="Amselem J."/>
            <person name="Anthouard V."/>
            <person name="Arcioni S."/>
            <person name="Artiguenave F."/>
            <person name="Aury J.M."/>
            <person name="Ballario P."/>
            <person name="Bolchi A."/>
            <person name="Brenna A."/>
            <person name="Brun A."/>
            <person name="Buee M."/>
            <person name="Cantarel B."/>
            <person name="Chevalier G."/>
            <person name="Couloux A."/>
            <person name="Da Silva C."/>
            <person name="Denoeud F."/>
            <person name="Duplessis S."/>
            <person name="Ghignone S."/>
            <person name="Hilselberger B."/>
            <person name="Iotti M."/>
            <person name="Marcais B."/>
            <person name="Mello A."/>
            <person name="Miranda M."/>
            <person name="Pacioni G."/>
            <person name="Quesneville H."/>
            <person name="Riccioni C."/>
            <person name="Ruotolo R."/>
            <person name="Splivallo R."/>
            <person name="Stocchi V."/>
            <person name="Tisserant E."/>
            <person name="Viscomi A.R."/>
            <person name="Zambonelli A."/>
            <person name="Zampieri E."/>
            <person name="Henrissat B."/>
            <person name="Lebrun M.H."/>
            <person name="Paolocci F."/>
            <person name="Bonfante P."/>
            <person name="Ottonello S."/>
            <person name="Wincker P."/>
        </authorList>
    </citation>
    <scope>NUCLEOTIDE SEQUENCE [LARGE SCALE GENOMIC DNA]</scope>
    <source>
        <strain evidence="1 2">Mel28</strain>
    </source>
</reference>
<evidence type="ECO:0000313" key="1">
    <source>
        <dbReference type="EMBL" id="CAZ80036.1"/>
    </source>
</evidence>
<organism evidence="1 2">
    <name type="scientific">Tuber melanosporum (strain Mel28)</name>
    <name type="common">Perigord black truffle</name>
    <dbReference type="NCBI Taxonomy" id="656061"/>
    <lineage>
        <taxon>Eukaryota</taxon>
        <taxon>Fungi</taxon>
        <taxon>Dikarya</taxon>
        <taxon>Ascomycota</taxon>
        <taxon>Pezizomycotina</taxon>
        <taxon>Pezizomycetes</taxon>
        <taxon>Pezizales</taxon>
        <taxon>Tuberaceae</taxon>
        <taxon>Tuber</taxon>
    </lineage>
</organism>
<dbReference type="Proteomes" id="UP000006911">
    <property type="component" value="Unassembled WGS sequence"/>
</dbReference>